<dbReference type="Proteomes" id="UP000295714">
    <property type="component" value="Unassembled WGS sequence"/>
</dbReference>
<sequence length="46" mass="5502">MKYDKSQLEKLIYFPIQYLTTLMFISVNAFGQQIGYKKRIKRVNKG</sequence>
<keyword evidence="1" id="KW-0812">Transmembrane</keyword>
<keyword evidence="3" id="KW-1185">Reference proteome</keyword>
<gene>
    <name evidence="2" type="ORF">DFQ05_0942</name>
</gene>
<keyword evidence="1" id="KW-1133">Transmembrane helix</keyword>
<name>A0A4V2PU87_9FLAO</name>
<keyword evidence="1" id="KW-0472">Membrane</keyword>
<proteinExistence type="predicted"/>
<evidence type="ECO:0000256" key="1">
    <source>
        <dbReference type="SAM" id="Phobius"/>
    </source>
</evidence>
<comment type="caution">
    <text evidence="2">The sequence shown here is derived from an EMBL/GenBank/DDBJ whole genome shotgun (WGS) entry which is preliminary data.</text>
</comment>
<accession>A0A4V2PU87</accession>
<feature type="transmembrane region" description="Helical" evidence="1">
    <location>
        <begin position="12"/>
        <end position="31"/>
    </location>
</feature>
<dbReference type="EMBL" id="SMGI01000001">
    <property type="protein sequence ID" value="TCK69421.1"/>
    <property type="molecule type" value="Genomic_DNA"/>
</dbReference>
<organism evidence="2 3">
    <name type="scientific">Winogradskyella wandonensis</name>
    <dbReference type="NCBI Taxonomy" id="1442586"/>
    <lineage>
        <taxon>Bacteria</taxon>
        <taxon>Pseudomonadati</taxon>
        <taxon>Bacteroidota</taxon>
        <taxon>Flavobacteriia</taxon>
        <taxon>Flavobacteriales</taxon>
        <taxon>Flavobacteriaceae</taxon>
        <taxon>Winogradskyella</taxon>
    </lineage>
</organism>
<reference evidence="2 3" key="1">
    <citation type="journal article" date="2015" name="Stand. Genomic Sci.">
        <title>Genomic Encyclopedia of Bacterial and Archaeal Type Strains, Phase III: the genomes of soil and plant-associated and newly described type strains.</title>
        <authorList>
            <person name="Whitman W.B."/>
            <person name="Woyke T."/>
            <person name="Klenk H.P."/>
            <person name="Zhou Y."/>
            <person name="Lilburn T.G."/>
            <person name="Beck B.J."/>
            <person name="De Vos P."/>
            <person name="Vandamme P."/>
            <person name="Eisen J.A."/>
            <person name="Garrity G."/>
            <person name="Hugenholtz P."/>
            <person name="Kyrpides N.C."/>
        </authorList>
    </citation>
    <scope>NUCLEOTIDE SEQUENCE [LARGE SCALE GENOMIC DNA]</scope>
    <source>
        <strain evidence="2 3">CECT 8445</strain>
    </source>
</reference>
<evidence type="ECO:0000313" key="3">
    <source>
        <dbReference type="Proteomes" id="UP000295714"/>
    </source>
</evidence>
<evidence type="ECO:0000313" key="2">
    <source>
        <dbReference type="EMBL" id="TCK69421.1"/>
    </source>
</evidence>
<dbReference type="AlphaFoldDB" id="A0A4V2PU87"/>
<protein>
    <submittedName>
        <fullName evidence="2">Uncharacterized protein</fullName>
    </submittedName>
</protein>